<keyword evidence="1" id="KW-0233">DNA recombination</keyword>
<sequence>MILASASDERLCPVRAVKQLLREYPQPPGAPLFRRYMALFTPTFLEVCLRDRLQRCGFDDPKRHNKHSWRIGSTTQASQAGMTDEEMMRLGRW</sequence>
<proteinExistence type="predicted"/>
<dbReference type="SUPFAM" id="SSF56349">
    <property type="entry name" value="DNA breaking-rejoining enzymes"/>
    <property type="match status" value="1"/>
</dbReference>
<accession>A0A9P7Z5P2</accession>
<evidence type="ECO:0000313" key="3">
    <source>
        <dbReference type="EMBL" id="KAG9245375.1"/>
    </source>
</evidence>
<reference evidence="3" key="1">
    <citation type="journal article" date="2021" name="IMA Fungus">
        <title>Genomic characterization of three marine fungi, including Emericellopsis atlantica sp. nov. with signatures of a generalist lifestyle and marine biomass degradation.</title>
        <authorList>
            <person name="Hagestad O.C."/>
            <person name="Hou L."/>
            <person name="Andersen J.H."/>
            <person name="Hansen E.H."/>
            <person name="Altermark B."/>
            <person name="Li C."/>
            <person name="Kuhnert E."/>
            <person name="Cox R.J."/>
            <person name="Crous P.W."/>
            <person name="Spatafora J.W."/>
            <person name="Lail K."/>
            <person name="Amirebrahimi M."/>
            <person name="Lipzen A."/>
            <person name="Pangilinan J."/>
            <person name="Andreopoulos W."/>
            <person name="Hayes R.D."/>
            <person name="Ng V."/>
            <person name="Grigoriev I.V."/>
            <person name="Jackson S.A."/>
            <person name="Sutton T.D.S."/>
            <person name="Dobson A.D.W."/>
            <person name="Rama T."/>
        </authorList>
    </citation>
    <scope>NUCLEOTIDE SEQUENCE</scope>
    <source>
        <strain evidence="3">TRa3180A</strain>
    </source>
</reference>
<comment type="caution">
    <text evidence="3">The sequence shown here is derived from an EMBL/GenBank/DDBJ whole genome shotgun (WGS) entry which is preliminary data.</text>
</comment>
<dbReference type="InterPro" id="IPR011010">
    <property type="entry name" value="DNA_brk_join_enz"/>
</dbReference>
<dbReference type="Gene3D" id="1.10.443.10">
    <property type="entry name" value="Intergrase catalytic core"/>
    <property type="match status" value="1"/>
</dbReference>
<evidence type="ECO:0000256" key="2">
    <source>
        <dbReference type="SAM" id="MobiDB-lite"/>
    </source>
</evidence>
<protein>
    <submittedName>
        <fullName evidence="3">Uncharacterized protein</fullName>
    </submittedName>
</protein>
<dbReference type="InterPro" id="IPR052925">
    <property type="entry name" value="Phage_Integrase-like_Recomb"/>
</dbReference>
<dbReference type="PANTHER" id="PTHR34605:SF4">
    <property type="entry name" value="DNA ADENINE METHYLTRANSFERASE"/>
    <property type="match status" value="1"/>
</dbReference>
<dbReference type="PANTHER" id="PTHR34605">
    <property type="entry name" value="PHAGE_INTEGRASE DOMAIN-CONTAINING PROTEIN"/>
    <property type="match status" value="1"/>
</dbReference>
<evidence type="ECO:0000313" key="4">
    <source>
        <dbReference type="Proteomes" id="UP000887226"/>
    </source>
</evidence>
<dbReference type="OrthoDB" id="5149081at2759"/>
<dbReference type="GO" id="GO:0006310">
    <property type="term" value="P:DNA recombination"/>
    <property type="evidence" value="ECO:0007669"/>
    <property type="project" value="UniProtKB-KW"/>
</dbReference>
<gene>
    <name evidence="3" type="ORF">BJ878DRAFT_501740</name>
</gene>
<feature type="region of interest" description="Disordered" evidence="2">
    <location>
        <begin position="63"/>
        <end position="93"/>
    </location>
</feature>
<dbReference type="GO" id="GO:0003677">
    <property type="term" value="F:DNA binding"/>
    <property type="evidence" value="ECO:0007669"/>
    <property type="project" value="InterPro"/>
</dbReference>
<feature type="compositionally biased region" description="Polar residues" evidence="2">
    <location>
        <begin position="71"/>
        <end position="81"/>
    </location>
</feature>
<name>A0A9P7Z5P2_9HELO</name>
<dbReference type="GO" id="GO:0015074">
    <property type="term" value="P:DNA integration"/>
    <property type="evidence" value="ECO:0007669"/>
    <property type="project" value="InterPro"/>
</dbReference>
<organism evidence="3 4">
    <name type="scientific">Calycina marina</name>
    <dbReference type="NCBI Taxonomy" id="1763456"/>
    <lineage>
        <taxon>Eukaryota</taxon>
        <taxon>Fungi</taxon>
        <taxon>Dikarya</taxon>
        <taxon>Ascomycota</taxon>
        <taxon>Pezizomycotina</taxon>
        <taxon>Leotiomycetes</taxon>
        <taxon>Helotiales</taxon>
        <taxon>Pezizellaceae</taxon>
        <taxon>Calycina</taxon>
    </lineage>
</organism>
<keyword evidence="4" id="KW-1185">Reference proteome</keyword>
<dbReference type="InterPro" id="IPR013762">
    <property type="entry name" value="Integrase-like_cat_sf"/>
</dbReference>
<evidence type="ECO:0000256" key="1">
    <source>
        <dbReference type="ARBA" id="ARBA00023172"/>
    </source>
</evidence>
<dbReference type="Proteomes" id="UP000887226">
    <property type="component" value="Unassembled WGS sequence"/>
</dbReference>
<dbReference type="EMBL" id="MU253850">
    <property type="protein sequence ID" value="KAG9245375.1"/>
    <property type="molecule type" value="Genomic_DNA"/>
</dbReference>
<dbReference type="AlphaFoldDB" id="A0A9P7Z5P2"/>